<keyword evidence="3" id="KW-1185">Reference proteome</keyword>
<dbReference type="STRING" id="633147.Olsu_1690"/>
<dbReference type="PATRIC" id="fig|633147.7.peg.1395"/>
<organism evidence="2 3">
    <name type="scientific">Olsenella uli (strain ATCC 49627 / DSM 7084 / CCUG 31166 / CIP 109912 / JCM 12494 / LMG 11480 / NCIMB 702895 / VPI D76D-27C)</name>
    <name type="common">Lactobacillus uli</name>
    <dbReference type="NCBI Taxonomy" id="633147"/>
    <lineage>
        <taxon>Bacteria</taxon>
        <taxon>Bacillati</taxon>
        <taxon>Actinomycetota</taxon>
        <taxon>Coriobacteriia</taxon>
        <taxon>Coriobacteriales</taxon>
        <taxon>Atopobiaceae</taxon>
        <taxon>Olsenella</taxon>
    </lineage>
</organism>
<protein>
    <submittedName>
        <fullName evidence="2">Uncharacterized protein</fullName>
    </submittedName>
</protein>
<dbReference type="GeneID" id="78513207"/>
<dbReference type="Proteomes" id="UP000000333">
    <property type="component" value="Chromosome"/>
</dbReference>
<dbReference type="HOGENOM" id="CLU_1843092_0_0_11"/>
<feature type="region of interest" description="Disordered" evidence="1">
    <location>
        <begin position="110"/>
        <end position="139"/>
    </location>
</feature>
<evidence type="ECO:0000313" key="3">
    <source>
        <dbReference type="Proteomes" id="UP000000333"/>
    </source>
</evidence>
<dbReference type="AlphaFoldDB" id="E1QXC7"/>
<proteinExistence type="predicted"/>
<gene>
    <name evidence="2" type="ordered locus">Olsu_1690</name>
</gene>
<dbReference type="RefSeq" id="WP_013252531.1">
    <property type="nucleotide sequence ID" value="NC_014363.1"/>
</dbReference>
<accession>E1QXC7</accession>
<evidence type="ECO:0000256" key="1">
    <source>
        <dbReference type="SAM" id="MobiDB-lite"/>
    </source>
</evidence>
<name>E1QXC7_OLSUV</name>
<reference evidence="2 3" key="1">
    <citation type="journal article" date="2010" name="Stand. Genomic Sci.">
        <title>Complete genome sequence of Olsenella uli type strain (VPI D76D-27C).</title>
        <authorList>
            <person name="Goker M."/>
            <person name="Held B."/>
            <person name="Lucas S."/>
            <person name="Nolan M."/>
            <person name="Yasawong M."/>
            <person name="Glavina Del Rio T."/>
            <person name="Tice H."/>
            <person name="Cheng J.F."/>
            <person name="Bruce D."/>
            <person name="Detter J.C."/>
            <person name="Tapia R."/>
            <person name="Han C."/>
            <person name="Goodwin L."/>
            <person name="Pitluck S."/>
            <person name="Liolios K."/>
            <person name="Ivanova N."/>
            <person name="Mavromatis K."/>
            <person name="Mikhailova N."/>
            <person name="Pati A."/>
            <person name="Chen A."/>
            <person name="Palaniappan K."/>
            <person name="Land M."/>
            <person name="Hauser L."/>
            <person name="Chang Y.J."/>
            <person name="Jeffries C.D."/>
            <person name="Rohde M."/>
            <person name="Sikorski J."/>
            <person name="Pukall R."/>
            <person name="Woyke T."/>
            <person name="Bristow J."/>
            <person name="Eisen J.A."/>
            <person name="Markowitz V."/>
            <person name="Hugenholtz P."/>
            <person name="Kyrpides N.C."/>
            <person name="Klenk H.P."/>
            <person name="Lapidus A."/>
        </authorList>
    </citation>
    <scope>NUCLEOTIDE SEQUENCE [LARGE SCALE GENOMIC DNA]</scope>
    <source>
        <strain evidence="3">ATCC 49627 / DSM 7084 / CIP 109912 / JCM 12494 / NCIMB 702895 / VPI D76D-27C</strain>
    </source>
</reference>
<dbReference type="KEGG" id="ols:Olsu_1690"/>
<sequence>MNVDDYRRMRLALEDRLWGNRESRERAEQGNEILEMIGRDMRAWSDEFAYLTRGIPDMDANVAELQDGVNRSMLDIAYGCDERLQELDAERRSIEDHMESLDGEFARWARDEREAGGTPGAPDAGWGGNPGWGGGRYDR</sequence>
<evidence type="ECO:0000313" key="2">
    <source>
        <dbReference type="EMBL" id="ADK68780.1"/>
    </source>
</evidence>
<dbReference type="OrthoDB" id="9918367at2"/>
<dbReference type="EMBL" id="CP002106">
    <property type="protein sequence ID" value="ADK68780.1"/>
    <property type="molecule type" value="Genomic_DNA"/>
</dbReference>
<feature type="compositionally biased region" description="Gly residues" evidence="1">
    <location>
        <begin position="125"/>
        <end position="139"/>
    </location>
</feature>